<feature type="compositionally biased region" description="Low complexity" evidence="2">
    <location>
        <begin position="419"/>
        <end position="436"/>
    </location>
</feature>
<feature type="region of interest" description="Disordered" evidence="2">
    <location>
        <begin position="373"/>
        <end position="477"/>
    </location>
</feature>
<comment type="caution">
    <text evidence="3">The sequence shown here is derived from an EMBL/GenBank/DDBJ whole genome shotgun (WGS) entry which is preliminary data.</text>
</comment>
<protein>
    <submittedName>
        <fullName evidence="3">Uncharacterized protein</fullName>
    </submittedName>
</protein>
<evidence type="ECO:0000256" key="1">
    <source>
        <dbReference type="SAM" id="Coils"/>
    </source>
</evidence>
<evidence type="ECO:0000313" key="4">
    <source>
        <dbReference type="Proteomes" id="UP001233999"/>
    </source>
</evidence>
<keyword evidence="4" id="KW-1185">Reference proteome</keyword>
<name>A0AAD8EDV5_DIPPU</name>
<dbReference type="AlphaFoldDB" id="A0AAD8EDV5"/>
<sequence>VLRQKDVEQAQILEEKMALQQKLLAAAGVENLLESPNYCNLVAEDTDSSAMWQEVLSAVQEVNSLASSLYAPGTSLSRSVSSVGEHQSKGVVKKHRDQSGTPESESNPGTPIGAYSYSVLMEHLPWRSAMMATIPPGVLASNLCDNSCELPALLMLGQEQQLAAVQLSHYVYKLLSIISQQMTSIHSLQAQLSAYKSQLTHEDVKERRPVYRHNQQLEELRNLQDKLTQEKEAWQREKDTEERYIEEKKTDLQRLQEQIRAEQNDITQQREQLYRKLEMLTSQGILISPNLPMVLPHEESGDSSPSTGGESNVSSPTTTSGSNKSTLPLNLISATNQQKVASNMQVKQQLPLKLATKLGSSVTGGVQQMLPLKLSQGPEGRRSSGSSTGYQRLGSGSFSPPGVKKGEDTPTPSHTRTGSSPAMMQNSSSGSSVSESATRTNTYPKVPDRSRLHSPDSQPRTPSGPAPQASEEEVIFF</sequence>
<evidence type="ECO:0000256" key="2">
    <source>
        <dbReference type="SAM" id="MobiDB-lite"/>
    </source>
</evidence>
<keyword evidence="1" id="KW-0175">Coiled coil</keyword>
<feature type="region of interest" description="Disordered" evidence="2">
    <location>
        <begin position="80"/>
        <end position="112"/>
    </location>
</feature>
<evidence type="ECO:0000313" key="3">
    <source>
        <dbReference type="EMBL" id="KAJ9586167.1"/>
    </source>
</evidence>
<feature type="compositionally biased region" description="Polar residues" evidence="2">
    <location>
        <begin position="302"/>
        <end position="327"/>
    </location>
</feature>
<dbReference type="Proteomes" id="UP001233999">
    <property type="component" value="Unassembled WGS sequence"/>
</dbReference>
<dbReference type="PANTHER" id="PTHR13944">
    <property type="entry name" value="AGAP007712-PA"/>
    <property type="match status" value="1"/>
</dbReference>
<dbReference type="EMBL" id="JASPKZ010007195">
    <property type="protein sequence ID" value="KAJ9586167.1"/>
    <property type="molecule type" value="Genomic_DNA"/>
</dbReference>
<dbReference type="GO" id="GO:0035023">
    <property type="term" value="P:regulation of Rho protein signal transduction"/>
    <property type="evidence" value="ECO:0007669"/>
    <property type="project" value="TreeGrafter"/>
</dbReference>
<proteinExistence type="predicted"/>
<feature type="compositionally biased region" description="Polar residues" evidence="2">
    <location>
        <begin position="99"/>
        <end position="109"/>
    </location>
</feature>
<feature type="coiled-coil region" evidence="1">
    <location>
        <begin position="210"/>
        <end position="283"/>
    </location>
</feature>
<dbReference type="PANTHER" id="PTHR13944:SF21">
    <property type="entry name" value="CYSTS, ISOFORM C"/>
    <property type="match status" value="1"/>
</dbReference>
<dbReference type="InterPro" id="IPR051632">
    <property type="entry name" value="Rho_GEF"/>
</dbReference>
<feature type="non-terminal residue" evidence="3">
    <location>
        <position position="1"/>
    </location>
</feature>
<organism evidence="3 4">
    <name type="scientific">Diploptera punctata</name>
    <name type="common">Pacific beetle cockroach</name>
    <dbReference type="NCBI Taxonomy" id="6984"/>
    <lineage>
        <taxon>Eukaryota</taxon>
        <taxon>Metazoa</taxon>
        <taxon>Ecdysozoa</taxon>
        <taxon>Arthropoda</taxon>
        <taxon>Hexapoda</taxon>
        <taxon>Insecta</taxon>
        <taxon>Pterygota</taxon>
        <taxon>Neoptera</taxon>
        <taxon>Polyneoptera</taxon>
        <taxon>Dictyoptera</taxon>
        <taxon>Blattodea</taxon>
        <taxon>Blaberoidea</taxon>
        <taxon>Blaberidae</taxon>
        <taxon>Diplopterinae</taxon>
        <taxon>Diploptera</taxon>
    </lineage>
</organism>
<reference evidence="3" key="2">
    <citation type="submission" date="2023-05" db="EMBL/GenBank/DDBJ databases">
        <authorList>
            <person name="Fouks B."/>
        </authorList>
    </citation>
    <scope>NUCLEOTIDE SEQUENCE</scope>
    <source>
        <strain evidence="3">Stay&amp;Tobe</strain>
        <tissue evidence="3">Testes</tissue>
    </source>
</reference>
<feature type="region of interest" description="Disordered" evidence="2">
    <location>
        <begin position="293"/>
        <end position="327"/>
    </location>
</feature>
<gene>
    <name evidence="3" type="ORF">L9F63_020189</name>
</gene>
<accession>A0AAD8EDV5</accession>
<reference evidence="3" key="1">
    <citation type="journal article" date="2023" name="IScience">
        <title>Live-bearing cockroach genome reveals convergent evolutionary mechanisms linked to viviparity in insects and beyond.</title>
        <authorList>
            <person name="Fouks B."/>
            <person name="Harrison M.C."/>
            <person name="Mikhailova A.A."/>
            <person name="Marchal E."/>
            <person name="English S."/>
            <person name="Carruthers M."/>
            <person name="Jennings E.C."/>
            <person name="Chiamaka E.L."/>
            <person name="Frigard R.A."/>
            <person name="Pippel M."/>
            <person name="Attardo G.M."/>
            <person name="Benoit J.B."/>
            <person name="Bornberg-Bauer E."/>
            <person name="Tobe S.S."/>
        </authorList>
    </citation>
    <scope>NUCLEOTIDE SEQUENCE</scope>
    <source>
        <strain evidence="3">Stay&amp;Tobe</strain>
    </source>
</reference>
<feature type="compositionally biased region" description="Polar residues" evidence="2">
    <location>
        <begin position="383"/>
        <end position="398"/>
    </location>
</feature>